<keyword evidence="3" id="KW-1185">Reference proteome</keyword>
<reference evidence="2 3" key="1">
    <citation type="journal article" date="2018" name="Biotechnol. Biofuels">
        <title>Integrative visual omics of the white-rot fungus Polyporus brumalis exposes the biotechnological potential of its oxidative enzymes for delignifying raw plant biomass.</title>
        <authorList>
            <person name="Miyauchi S."/>
            <person name="Rancon A."/>
            <person name="Drula E."/>
            <person name="Hage H."/>
            <person name="Chaduli D."/>
            <person name="Favel A."/>
            <person name="Grisel S."/>
            <person name="Henrissat B."/>
            <person name="Herpoel-Gimbert I."/>
            <person name="Ruiz-Duenas F.J."/>
            <person name="Chevret D."/>
            <person name="Hainaut M."/>
            <person name="Lin J."/>
            <person name="Wang M."/>
            <person name="Pangilinan J."/>
            <person name="Lipzen A."/>
            <person name="Lesage-Meessen L."/>
            <person name="Navarro D."/>
            <person name="Riley R."/>
            <person name="Grigoriev I.V."/>
            <person name="Zhou S."/>
            <person name="Raouche S."/>
            <person name="Rosso M.N."/>
        </authorList>
    </citation>
    <scope>NUCLEOTIDE SEQUENCE [LARGE SCALE GENOMIC DNA]</scope>
    <source>
        <strain evidence="2 3">BRFM 1820</strain>
    </source>
</reference>
<gene>
    <name evidence="2" type="ORF">OH76DRAFT_1410772</name>
</gene>
<dbReference type="Proteomes" id="UP000256964">
    <property type="component" value="Unassembled WGS sequence"/>
</dbReference>
<evidence type="ECO:0000256" key="1">
    <source>
        <dbReference type="SAM" id="MobiDB-lite"/>
    </source>
</evidence>
<dbReference type="AlphaFoldDB" id="A0A371CR97"/>
<evidence type="ECO:0008006" key="4">
    <source>
        <dbReference type="Google" id="ProtNLM"/>
    </source>
</evidence>
<dbReference type="STRING" id="139420.A0A371CR97"/>
<evidence type="ECO:0000313" key="2">
    <source>
        <dbReference type="EMBL" id="RDX42804.1"/>
    </source>
</evidence>
<name>A0A371CR97_9APHY</name>
<dbReference type="OrthoDB" id="10419558at2759"/>
<protein>
    <recommendedName>
        <fullName evidence="4">Protein kinase domain-containing protein</fullName>
    </recommendedName>
</protein>
<proteinExistence type="predicted"/>
<organism evidence="2 3">
    <name type="scientific">Lentinus brumalis</name>
    <dbReference type="NCBI Taxonomy" id="2498619"/>
    <lineage>
        <taxon>Eukaryota</taxon>
        <taxon>Fungi</taxon>
        <taxon>Dikarya</taxon>
        <taxon>Basidiomycota</taxon>
        <taxon>Agaricomycotina</taxon>
        <taxon>Agaricomycetes</taxon>
        <taxon>Polyporales</taxon>
        <taxon>Polyporaceae</taxon>
        <taxon>Lentinus</taxon>
    </lineage>
</organism>
<dbReference type="Gene3D" id="1.10.510.10">
    <property type="entry name" value="Transferase(Phosphotransferase) domain 1"/>
    <property type="match status" value="1"/>
</dbReference>
<feature type="region of interest" description="Disordered" evidence="1">
    <location>
        <begin position="1"/>
        <end position="23"/>
    </location>
</feature>
<dbReference type="EMBL" id="KZ857476">
    <property type="protein sequence ID" value="RDX42804.1"/>
    <property type="molecule type" value="Genomic_DNA"/>
</dbReference>
<evidence type="ECO:0000313" key="3">
    <source>
        <dbReference type="Proteomes" id="UP000256964"/>
    </source>
</evidence>
<sequence length="341" mass="38308">MAEARTIHRDRHASGHSRPVDADPPLLYIRAHPHLASRGMTWSFADPRMLRKEGAEPRIAHLWWDLDDPDRMQGTHGYVRRAAFTRQETVSGGQLATATEQVLAKHAGWSCEGHRMLQNEAMLYSMFPRELMDTASPGGHPPVVPKFYGFYVPVQGWVDSDDHAPCDRSRGESLTKLCRSNRGLLLMENCGDAQQRAEHLKGLTDKEKSRVSAMLKQLHDSGFSHGAIRIHNIVKQTSLPTKRPTSDGGVSLRVVDFGRGSSLKLLQTQNAYMWKQAFDRDCEKDDKRAETLGILDLQEATCRSTPAVRRLEEAQIRAGIAFYETVYRSGFGGRYLASGWP</sequence>
<accession>A0A371CR97</accession>